<keyword evidence="3" id="KW-1185">Reference proteome</keyword>
<reference evidence="3" key="1">
    <citation type="journal article" date="2019" name="Int. J. Syst. Evol. Microbiol.">
        <title>The Global Catalogue of Microorganisms (GCM) 10K type strain sequencing project: providing services to taxonomists for standard genome sequencing and annotation.</title>
        <authorList>
            <consortium name="The Broad Institute Genomics Platform"/>
            <consortium name="The Broad Institute Genome Sequencing Center for Infectious Disease"/>
            <person name="Wu L."/>
            <person name="Ma J."/>
        </authorList>
    </citation>
    <scope>NUCLEOTIDE SEQUENCE [LARGE SCALE GENOMIC DNA]</scope>
    <source>
        <strain evidence="3">JCM 3106</strain>
    </source>
</reference>
<proteinExistence type="predicted"/>
<feature type="compositionally biased region" description="Basic and acidic residues" evidence="1">
    <location>
        <begin position="1"/>
        <end position="11"/>
    </location>
</feature>
<dbReference type="EMBL" id="BAAAWD010000006">
    <property type="protein sequence ID" value="GAA3002612.1"/>
    <property type="molecule type" value="Genomic_DNA"/>
</dbReference>
<organism evidence="2 3">
    <name type="scientific">Streptosporangium longisporum</name>
    <dbReference type="NCBI Taxonomy" id="46187"/>
    <lineage>
        <taxon>Bacteria</taxon>
        <taxon>Bacillati</taxon>
        <taxon>Actinomycetota</taxon>
        <taxon>Actinomycetes</taxon>
        <taxon>Streptosporangiales</taxon>
        <taxon>Streptosporangiaceae</taxon>
        <taxon>Streptosporangium</taxon>
    </lineage>
</organism>
<name>A0ABP6KG49_9ACTN</name>
<sequence>MLDRERGKDPRGIPSSSAVCPGRSSPAHEHRGDPLAAGMTTGSQAVPAGIGMPDLQTGM</sequence>
<evidence type="ECO:0000313" key="3">
    <source>
        <dbReference type="Proteomes" id="UP001499930"/>
    </source>
</evidence>
<protein>
    <submittedName>
        <fullName evidence="2">Uncharacterized protein</fullName>
    </submittedName>
</protein>
<evidence type="ECO:0000256" key="1">
    <source>
        <dbReference type="SAM" id="MobiDB-lite"/>
    </source>
</evidence>
<accession>A0ABP6KG49</accession>
<feature type="region of interest" description="Disordered" evidence="1">
    <location>
        <begin position="1"/>
        <end position="59"/>
    </location>
</feature>
<evidence type="ECO:0000313" key="2">
    <source>
        <dbReference type="EMBL" id="GAA3002612.1"/>
    </source>
</evidence>
<dbReference type="Proteomes" id="UP001499930">
    <property type="component" value="Unassembled WGS sequence"/>
</dbReference>
<comment type="caution">
    <text evidence="2">The sequence shown here is derived from an EMBL/GenBank/DDBJ whole genome shotgun (WGS) entry which is preliminary data.</text>
</comment>
<gene>
    <name evidence="2" type="ORF">GCM10017559_24890</name>
</gene>